<organism evidence="2 3">
    <name type="scientific">Clostridium bovifaecis</name>
    <dbReference type="NCBI Taxonomy" id="2184719"/>
    <lineage>
        <taxon>Bacteria</taxon>
        <taxon>Bacillati</taxon>
        <taxon>Bacillota</taxon>
        <taxon>Clostridia</taxon>
        <taxon>Eubacteriales</taxon>
        <taxon>Clostridiaceae</taxon>
        <taxon>Clostridium</taxon>
    </lineage>
</organism>
<keyword evidence="3" id="KW-1185">Reference proteome</keyword>
<dbReference type="AlphaFoldDB" id="A0A6I6F823"/>
<reference evidence="2 3" key="1">
    <citation type="submission" date="2019-12" db="EMBL/GenBank/DDBJ databases">
        <title>Genome sequenceing of Clostridium bovifaecis.</title>
        <authorList>
            <person name="Yao Y."/>
        </authorList>
    </citation>
    <scope>NUCLEOTIDE SEQUENCE [LARGE SCALE GENOMIC DNA]</scope>
    <source>
        <strain evidence="2 3">BXX</strain>
    </source>
</reference>
<gene>
    <name evidence="2" type="ORF">GOM49_00905</name>
</gene>
<evidence type="ECO:0008006" key="4">
    <source>
        <dbReference type="Google" id="ProtNLM"/>
    </source>
</evidence>
<dbReference type="InterPro" id="IPR029057">
    <property type="entry name" value="PRTase-like"/>
</dbReference>
<evidence type="ECO:0000256" key="1">
    <source>
        <dbReference type="SAM" id="SignalP"/>
    </source>
</evidence>
<protein>
    <recommendedName>
        <fullName evidence="4">Histidine kinase</fullName>
    </recommendedName>
</protein>
<accession>A0A6I6F823</accession>
<dbReference type="Proteomes" id="UP000422764">
    <property type="component" value="Chromosome"/>
</dbReference>
<evidence type="ECO:0000313" key="3">
    <source>
        <dbReference type="Proteomes" id="UP000422764"/>
    </source>
</evidence>
<dbReference type="Gene3D" id="3.40.50.2300">
    <property type="match status" value="2"/>
</dbReference>
<keyword evidence="1" id="KW-0732">Signal</keyword>
<dbReference type="EMBL" id="CP046522">
    <property type="protein sequence ID" value="QGU93875.1"/>
    <property type="molecule type" value="Genomic_DNA"/>
</dbReference>
<name>A0A6I6F823_9CLOT</name>
<sequence length="334" mass="38320">MTNKSVVFKCFYALLLSYLMLTFPKSNCLASELNTKHILIINSYHKGVKWSDDIIDSATSVLKDSHLNIEISTEYMDTKRFQDDKYIDDLYTIYKYKYLNKRFDVILSTDDSAFKFLIKYSKEIFPNTPVVFSGLNYFRDYMIKDYPMFTGVVENIAIKDTLDCALTFHPDVKNIILVSDNTATGISIRKSLEELIPKYKPSVNFIFNEDLSFIHNPSFISTFSQNSIILLLSGITTDYSNTILMGDKSFSIPRNFSIPIYSVWSFFLGHNILGGKVTSSYNHGKIAGNLMLRVLHGESPYDLSVVKNSDLNYIFDSKELARFHIPLKNCPIRV</sequence>
<proteinExistence type="predicted"/>
<evidence type="ECO:0000313" key="2">
    <source>
        <dbReference type="EMBL" id="QGU93875.1"/>
    </source>
</evidence>
<feature type="chain" id="PRO_5038874908" description="Histidine kinase" evidence="1">
    <location>
        <begin position="31"/>
        <end position="334"/>
    </location>
</feature>
<dbReference type="SUPFAM" id="SSF53271">
    <property type="entry name" value="PRTase-like"/>
    <property type="match status" value="1"/>
</dbReference>
<feature type="signal peptide" evidence="1">
    <location>
        <begin position="1"/>
        <end position="30"/>
    </location>
</feature>